<dbReference type="Gene3D" id="3.40.50.10090">
    <property type="match status" value="2"/>
</dbReference>
<feature type="domain" description="Tetrapyrrole biosynthesis uroporphyrinogen III synthase" evidence="10">
    <location>
        <begin position="23"/>
        <end position="247"/>
    </location>
</feature>
<dbReference type="GO" id="GO:0006782">
    <property type="term" value="P:protoporphyrinogen IX biosynthetic process"/>
    <property type="evidence" value="ECO:0007669"/>
    <property type="project" value="UniProtKB-UniRule"/>
</dbReference>
<evidence type="ECO:0000256" key="3">
    <source>
        <dbReference type="ARBA" id="ARBA00013109"/>
    </source>
</evidence>
<comment type="caution">
    <text evidence="11">The sequence shown here is derived from an EMBL/GenBank/DDBJ whole genome shotgun (WGS) entry which is preliminary data.</text>
</comment>
<evidence type="ECO:0000256" key="2">
    <source>
        <dbReference type="ARBA" id="ARBA00008133"/>
    </source>
</evidence>
<evidence type="ECO:0000256" key="9">
    <source>
        <dbReference type="RuleBase" id="RU366031"/>
    </source>
</evidence>
<comment type="pathway">
    <text evidence="1 9">Porphyrin-containing compound metabolism; protoporphyrin-IX biosynthesis; coproporphyrinogen-III from 5-aminolevulinate: step 3/4.</text>
</comment>
<evidence type="ECO:0000256" key="8">
    <source>
        <dbReference type="ARBA" id="ARBA00048617"/>
    </source>
</evidence>
<protein>
    <recommendedName>
        <fullName evidence="7 9">Uroporphyrinogen-III synthase</fullName>
        <ecNumber evidence="3 9">4.2.1.75</ecNumber>
    </recommendedName>
</protein>
<evidence type="ECO:0000259" key="10">
    <source>
        <dbReference type="Pfam" id="PF02602"/>
    </source>
</evidence>
<dbReference type="Proteomes" id="UP000677265">
    <property type="component" value="Unassembled WGS sequence"/>
</dbReference>
<dbReference type="CDD" id="cd06578">
    <property type="entry name" value="HemD"/>
    <property type="match status" value="1"/>
</dbReference>
<evidence type="ECO:0000256" key="1">
    <source>
        <dbReference type="ARBA" id="ARBA00004772"/>
    </source>
</evidence>
<comment type="similarity">
    <text evidence="2 9">Belongs to the uroporphyrinogen-III synthase family.</text>
</comment>
<evidence type="ECO:0000256" key="4">
    <source>
        <dbReference type="ARBA" id="ARBA00023239"/>
    </source>
</evidence>
<dbReference type="RefSeq" id="WP_213144684.1">
    <property type="nucleotide sequence ID" value="NZ_JAGYPE020000042.1"/>
</dbReference>
<name>A0A942T4B3_9BACI</name>
<sequence length="259" mass="29253">MSPSLPLLNKRVLVPRGEGQAKSFSELVERYGGIPIEIPLIAFRPIEKNQRLQESLKVLDTYDWIIFTSSVTVETFFSFVDRVGAEFPRVAVIGKKTEKVLKERGIRVDFVPSVYVAEEFVEEFLPHVERGCRVLLPKGNLAREYIATGLRKAGAVVDELIIYENYMPEESREKLAKMLSERELDILTFTSPSTVDHLMDVVGEYGLADHLNGCIIACIGPVTEKRLLEYGLPIHAAPEEYTVDEMVKSVIDFFEKIDG</sequence>
<evidence type="ECO:0000256" key="5">
    <source>
        <dbReference type="ARBA" id="ARBA00023244"/>
    </source>
</evidence>
<keyword evidence="4 9" id="KW-0456">Lyase</keyword>
<dbReference type="Pfam" id="PF02602">
    <property type="entry name" value="HEM4"/>
    <property type="match status" value="1"/>
</dbReference>
<organism evidence="11">
    <name type="scientific">Neobacillus citreus</name>
    <dbReference type="NCBI Taxonomy" id="2833578"/>
    <lineage>
        <taxon>Bacteria</taxon>
        <taxon>Bacillati</taxon>
        <taxon>Bacillota</taxon>
        <taxon>Bacilli</taxon>
        <taxon>Bacillales</taxon>
        <taxon>Bacillaceae</taxon>
        <taxon>Neobacillus</taxon>
    </lineage>
</organism>
<dbReference type="InterPro" id="IPR036108">
    <property type="entry name" value="4pyrrol_syn_uPrphyn_synt_sf"/>
</dbReference>
<reference evidence="11" key="1">
    <citation type="submission" date="2021-05" db="EMBL/GenBank/DDBJ databases">
        <title>Novel Bacillus species.</title>
        <authorList>
            <person name="Liu G."/>
        </authorList>
    </citation>
    <scope>NUCLEOTIDE SEQUENCE</scope>
    <source>
        <strain evidence="11 13">FJAT-50051</strain>
    </source>
</reference>
<evidence type="ECO:0000313" key="13">
    <source>
        <dbReference type="Proteomes" id="UP000677265"/>
    </source>
</evidence>
<dbReference type="GO" id="GO:0006780">
    <property type="term" value="P:uroporphyrinogen III biosynthetic process"/>
    <property type="evidence" value="ECO:0007669"/>
    <property type="project" value="UniProtKB-UniRule"/>
</dbReference>
<proteinExistence type="inferred from homology"/>
<keyword evidence="5 9" id="KW-0627">Porphyrin biosynthesis</keyword>
<dbReference type="InterPro" id="IPR039793">
    <property type="entry name" value="UROS/Hem4"/>
</dbReference>
<accession>A0A942T4B3</accession>
<keyword evidence="13" id="KW-1185">Reference proteome</keyword>
<evidence type="ECO:0000313" key="12">
    <source>
        <dbReference type="EMBL" id="MCH6267745.1"/>
    </source>
</evidence>
<evidence type="ECO:0000256" key="7">
    <source>
        <dbReference type="ARBA" id="ARBA00040167"/>
    </source>
</evidence>
<evidence type="ECO:0000313" key="11">
    <source>
        <dbReference type="EMBL" id="MBS4184786.1"/>
    </source>
</evidence>
<dbReference type="InterPro" id="IPR003754">
    <property type="entry name" value="4pyrrol_synth_uPrphyn_synth"/>
</dbReference>
<dbReference type="AlphaFoldDB" id="A0A942T4B3"/>
<dbReference type="SUPFAM" id="SSF69618">
    <property type="entry name" value="HemD-like"/>
    <property type="match status" value="1"/>
</dbReference>
<dbReference type="EMBL" id="JAGYPE010000005">
    <property type="protein sequence ID" value="MBS4184786.1"/>
    <property type="molecule type" value="Genomic_DNA"/>
</dbReference>
<gene>
    <name evidence="12" type="ORF">KHB02_019675</name>
    <name evidence="11" type="ORF">KHB02_25755</name>
</gene>
<evidence type="ECO:0000256" key="6">
    <source>
        <dbReference type="ARBA" id="ARBA00037589"/>
    </source>
</evidence>
<dbReference type="GO" id="GO:0004852">
    <property type="term" value="F:uroporphyrinogen-III synthase activity"/>
    <property type="evidence" value="ECO:0007669"/>
    <property type="project" value="UniProtKB-UniRule"/>
</dbReference>
<dbReference type="EMBL" id="JAGYPE020000042">
    <property type="protein sequence ID" value="MCH6267745.1"/>
    <property type="molecule type" value="Genomic_DNA"/>
</dbReference>
<comment type="function">
    <text evidence="6 9">Catalyzes cyclization of the linear tetrapyrrole, hydroxymethylbilane, to the macrocyclic uroporphyrinogen III.</text>
</comment>
<dbReference type="EC" id="4.2.1.75" evidence="3 9"/>
<comment type="catalytic activity">
    <reaction evidence="8 9">
        <text>hydroxymethylbilane = uroporphyrinogen III + H2O</text>
        <dbReference type="Rhea" id="RHEA:18965"/>
        <dbReference type="ChEBI" id="CHEBI:15377"/>
        <dbReference type="ChEBI" id="CHEBI:57308"/>
        <dbReference type="ChEBI" id="CHEBI:57845"/>
        <dbReference type="EC" id="4.2.1.75"/>
    </reaction>
</comment>
<dbReference type="PANTHER" id="PTHR38042:SF1">
    <property type="entry name" value="UROPORPHYRINOGEN-III SYNTHASE, CHLOROPLASTIC"/>
    <property type="match status" value="1"/>
</dbReference>
<dbReference type="PANTHER" id="PTHR38042">
    <property type="entry name" value="UROPORPHYRINOGEN-III SYNTHASE, CHLOROPLASTIC"/>
    <property type="match status" value="1"/>
</dbReference>